<dbReference type="CDD" id="cd00077">
    <property type="entry name" value="HDc"/>
    <property type="match status" value="1"/>
</dbReference>
<dbReference type="SMART" id="SM00471">
    <property type="entry name" value="HDc"/>
    <property type="match status" value="1"/>
</dbReference>
<proteinExistence type="predicted"/>
<dbReference type="PANTHER" id="PTHR11373">
    <property type="entry name" value="DEOXYNUCLEOSIDE TRIPHOSPHATE TRIPHOSPHOHYDROLASE"/>
    <property type="match status" value="1"/>
</dbReference>
<dbReference type="InterPro" id="IPR050135">
    <property type="entry name" value="dGTPase-like"/>
</dbReference>
<dbReference type="InterPro" id="IPR045509">
    <property type="entry name" value="HD_assoc_2"/>
</dbReference>
<dbReference type="Pfam" id="PF01966">
    <property type="entry name" value="HD"/>
    <property type="match status" value="1"/>
</dbReference>
<dbReference type="GO" id="GO:0008832">
    <property type="term" value="F:dGTPase activity"/>
    <property type="evidence" value="ECO:0007669"/>
    <property type="project" value="TreeGrafter"/>
</dbReference>
<dbReference type="InterPro" id="IPR006674">
    <property type="entry name" value="HD_domain"/>
</dbReference>
<dbReference type="EMBL" id="LR792683">
    <property type="protein sequence ID" value="CAB3396005.1"/>
    <property type="molecule type" value="Genomic_DNA"/>
</dbReference>
<dbReference type="InterPro" id="IPR003607">
    <property type="entry name" value="HD/PDEase_dom"/>
</dbReference>
<protein>
    <submittedName>
        <fullName evidence="2">Metal-dependent phosphohydrolase</fullName>
    </submittedName>
</protein>
<dbReference type="Pfam" id="PF19276">
    <property type="entry name" value="HD_assoc_2"/>
    <property type="match status" value="1"/>
</dbReference>
<keyword evidence="2" id="KW-0378">Hydrolase</keyword>
<dbReference type="AlphaFoldDB" id="A0A6F9EI40"/>
<accession>A0A6F9EI40</accession>
<evidence type="ECO:0000313" key="2">
    <source>
        <dbReference type="EMBL" id="CAB3396005.1"/>
    </source>
</evidence>
<sequence>MENEGSNMPYEPKFEIRDPIHGFIELSRSELRIVDSAPFQRLRRIHQLGTTYLVYPTAEHTRFTHSLGVMQMSTRIFDRLVHKHHTELNWTKQQIMKYRQMLRLTALLHDIGHAPFSHTSDSIFPADLNHEMMGAKIICETQIGDIVDEIGKPFDFGRQHIADMITQGLPEKDYRLLRDLLIGELDADKMDYLLRDSMSLRVEYGKFDLPRILQTLCLFPHERTWRLGVEEGGVQAVEGLVMARYYMFVQIYFHKTRRVYDKMMERFLQDLLPNNRKTLPDNVEEYLNWDDIRVLERAKEHPSPWGRRILNREHFVLAYQAPARRPLSSQETKRLKELLLDIEHTFGYNQVIADFASKTPIKFEHEEEPTIWVVTSNDDEPKPFQDVARIVSKIDEPILYARIYCERGLKNDVRKFSKRKFKMEWE</sequence>
<evidence type="ECO:0000313" key="3">
    <source>
        <dbReference type="Proteomes" id="UP000502196"/>
    </source>
</evidence>
<reference evidence="2 3" key="1">
    <citation type="submission" date="2020-04" db="EMBL/GenBank/DDBJ databases">
        <authorList>
            <person name="Hogendoorn C."/>
        </authorList>
    </citation>
    <scope>NUCLEOTIDE SEQUENCE [LARGE SCALE GENOMIC DNA]</scope>
    <source>
        <strain evidence="2">COOX1</strain>
    </source>
</reference>
<organism evidence="2 3">
    <name type="scientific">Kyrpidia spormannii</name>
    <dbReference type="NCBI Taxonomy" id="2055160"/>
    <lineage>
        <taxon>Bacteria</taxon>
        <taxon>Bacillati</taxon>
        <taxon>Bacillota</taxon>
        <taxon>Bacilli</taxon>
        <taxon>Bacillales</taxon>
        <taxon>Alicyclobacillaceae</taxon>
        <taxon>Kyrpidia</taxon>
    </lineage>
</organism>
<dbReference type="Gene3D" id="1.10.3210.10">
    <property type="entry name" value="Hypothetical protein af1432"/>
    <property type="match status" value="1"/>
</dbReference>
<name>A0A6F9EI40_9BACL</name>
<feature type="domain" description="HD/PDEase" evidence="1">
    <location>
        <begin position="58"/>
        <end position="202"/>
    </location>
</feature>
<dbReference type="SUPFAM" id="SSF109604">
    <property type="entry name" value="HD-domain/PDEase-like"/>
    <property type="match status" value="1"/>
</dbReference>
<dbReference type="GO" id="GO:0006203">
    <property type="term" value="P:dGTP catabolic process"/>
    <property type="evidence" value="ECO:0007669"/>
    <property type="project" value="TreeGrafter"/>
</dbReference>
<dbReference type="PANTHER" id="PTHR11373:SF4">
    <property type="entry name" value="DEOXYNUCLEOSIDE TRIPHOSPHATE TRIPHOSPHOHYDROLASE SAMHD1"/>
    <property type="match status" value="1"/>
</dbReference>
<dbReference type="Proteomes" id="UP000502196">
    <property type="component" value="Chromosome"/>
</dbReference>
<gene>
    <name evidence="2" type="ORF">COOX1_3251</name>
</gene>
<evidence type="ECO:0000259" key="1">
    <source>
        <dbReference type="SMART" id="SM00471"/>
    </source>
</evidence>